<dbReference type="GO" id="GO:0003824">
    <property type="term" value="F:catalytic activity"/>
    <property type="evidence" value="ECO:0007669"/>
    <property type="project" value="InterPro"/>
</dbReference>
<dbReference type="RefSeq" id="WP_149610925.1">
    <property type="nucleotide sequence ID" value="NZ_VTUX01000003.1"/>
</dbReference>
<dbReference type="EMBL" id="VTUX01000003">
    <property type="protein sequence ID" value="KAA1192642.1"/>
    <property type="molecule type" value="Genomic_DNA"/>
</dbReference>
<dbReference type="Gene3D" id="3.90.1300.10">
    <property type="entry name" value="Amidase signature (AS) domain"/>
    <property type="match status" value="1"/>
</dbReference>
<dbReference type="InterPro" id="IPR000120">
    <property type="entry name" value="Amidase"/>
</dbReference>
<reference evidence="2 3" key="1">
    <citation type="submission" date="2019-09" db="EMBL/GenBank/DDBJ databases">
        <authorList>
            <person name="Chen X.-Y."/>
        </authorList>
    </citation>
    <scope>NUCLEOTIDE SEQUENCE [LARGE SCALE GENOMIC DNA]</scope>
    <source>
        <strain evidence="2 3">NY5</strain>
    </source>
</reference>
<keyword evidence="3" id="KW-1185">Reference proteome</keyword>
<dbReference type="InterPro" id="IPR023631">
    <property type="entry name" value="Amidase_dom"/>
</dbReference>
<dbReference type="AlphaFoldDB" id="A0A5B0X003"/>
<evidence type="ECO:0000259" key="1">
    <source>
        <dbReference type="Pfam" id="PF01425"/>
    </source>
</evidence>
<dbReference type="PANTHER" id="PTHR11895:SF76">
    <property type="entry name" value="INDOLEACETAMIDE HYDROLASE"/>
    <property type="match status" value="1"/>
</dbReference>
<dbReference type="Pfam" id="PF01425">
    <property type="entry name" value="Amidase"/>
    <property type="match status" value="1"/>
</dbReference>
<sequence length="509" mass="56112">MDRRDFLKKSTVLGLSLASPATRSLELKTMAEEITSLSASSLSRAIRSREVACEEVMQAYLQRIHRYNPVYNAIVSLVDDADLLSQARLADKALQKGEYWGWMHGMPHAVKDLADARGLASSYGSPIFAGTVATQDSLPIARIRAQGAIFIGKTNSPEFGLGSQTYNAVFGTTRNAYNPALIAGGSSGGAAVSLAAQLVPVADGSDMMGSLRNPAGFNNVIGFRPSQGRVPSPSAESKLYYDQLATDGPMGRNVEDTIRLLGTMAGYDSRAPLSLRDTIPPYEEFRPAELNKLRIGWMGDYQGYLPMEAGVLPLCESAMQQLSINGTVVENCTPDYDMARLWKTWLTLRHWSWSDARPLYDNPQTRKLLKPELQWEIEGSFDMTAARISEADKARSDWYRALHKLFERHDLLALPTAQVFPFSADIHWPKAVNDKSMDTYHRWMEVVIGGTLAGLPVVNLPAGFDSDGRPMGIQFIGPMGQDRKVLEFAMAYEAATNHLDKRPALAEKL</sequence>
<organism evidence="2 3">
    <name type="scientific">Pseudohalioglobus sediminis</name>
    <dbReference type="NCBI Taxonomy" id="2606449"/>
    <lineage>
        <taxon>Bacteria</taxon>
        <taxon>Pseudomonadati</taxon>
        <taxon>Pseudomonadota</taxon>
        <taxon>Gammaproteobacteria</taxon>
        <taxon>Cellvibrionales</taxon>
        <taxon>Halieaceae</taxon>
        <taxon>Pseudohalioglobus</taxon>
    </lineage>
</organism>
<accession>A0A5B0X003</accession>
<dbReference type="NCBIfam" id="NF005686">
    <property type="entry name" value="PRK07486.1"/>
    <property type="match status" value="1"/>
</dbReference>
<dbReference type="Proteomes" id="UP000323708">
    <property type="component" value="Unassembled WGS sequence"/>
</dbReference>
<protein>
    <submittedName>
        <fullName evidence="2">Amidase</fullName>
    </submittedName>
</protein>
<evidence type="ECO:0000313" key="3">
    <source>
        <dbReference type="Proteomes" id="UP000323708"/>
    </source>
</evidence>
<feature type="domain" description="Amidase" evidence="1">
    <location>
        <begin position="55"/>
        <end position="486"/>
    </location>
</feature>
<dbReference type="PANTHER" id="PTHR11895">
    <property type="entry name" value="TRANSAMIDASE"/>
    <property type="match status" value="1"/>
</dbReference>
<proteinExistence type="predicted"/>
<name>A0A5B0X003_9GAMM</name>
<comment type="caution">
    <text evidence="2">The sequence shown here is derived from an EMBL/GenBank/DDBJ whole genome shotgun (WGS) entry which is preliminary data.</text>
</comment>
<dbReference type="SUPFAM" id="SSF75304">
    <property type="entry name" value="Amidase signature (AS) enzymes"/>
    <property type="match status" value="1"/>
</dbReference>
<dbReference type="InterPro" id="IPR036928">
    <property type="entry name" value="AS_sf"/>
</dbReference>
<evidence type="ECO:0000313" key="2">
    <source>
        <dbReference type="EMBL" id="KAA1192642.1"/>
    </source>
</evidence>
<gene>
    <name evidence="2" type="ORF">F0M18_08245</name>
</gene>